<protein>
    <submittedName>
        <fullName evidence="2">Uncharacterized protein</fullName>
    </submittedName>
</protein>
<reference evidence="2 3" key="1">
    <citation type="submission" date="2024-05" db="EMBL/GenBank/DDBJ databases">
        <title>Culex pipiens pipiens assembly and annotation.</title>
        <authorList>
            <person name="Alout H."/>
            <person name="Durand T."/>
        </authorList>
    </citation>
    <scope>NUCLEOTIDE SEQUENCE [LARGE SCALE GENOMIC DNA]</scope>
    <source>
        <strain evidence="2">HA-2024</strain>
        <tissue evidence="2">Whole body</tissue>
    </source>
</reference>
<comment type="caution">
    <text evidence="2">The sequence shown here is derived from an EMBL/GenBank/DDBJ whole genome shotgun (WGS) entry which is preliminary data.</text>
</comment>
<accession>A0ABD1D9J0</accession>
<keyword evidence="3" id="KW-1185">Reference proteome</keyword>
<feature type="compositionally biased region" description="Basic residues" evidence="1">
    <location>
        <begin position="122"/>
        <end position="134"/>
    </location>
</feature>
<name>A0ABD1D9J0_CULPP</name>
<feature type="region of interest" description="Disordered" evidence="1">
    <location>
        <begin position="86"/>
        <end position="134"/>
    </location>
</feature>
<evidence type="ECO:0000313" key="2">
    <source>
        <dbReference type="EMBL" id="KAL1396109.1"/>
    </source>
</evidence>
<proteinExistence type="predicted"/>
<gene>
    <name evidence="2" type="ORF">pipiens_010748</name>
</gene>
<dbReference type="EMBL" id="JBEHCU010006834">
    <property type="protein sequence ID" value="KAL1396109.1"/>
    <property type="molecule type" value="Genomic_DNA"/>
</dbReference>
<evidence type="ECO:0000313" key="3">
    <source>
        <dbReference type="Proteomes" id="UP001562425"/>
    </source>
</evidence>
<organism evidence="2 3">
    <name type="scientific">Culex pipiens pipiens</name>
    <name type="common">Northern house mosquito</name>
    <dbReference type="NCBI Taxonomy" id="38569"/>
    <lineage>
        <taxon>Eukaryota</taxon>
        <taxon>Metazoa</taxon>
        <taxon>Ecdysozoa</taxon>
        <taxon>Arthropoda</taxon>
        <taxon>Hexapoda</taxon>
        <taxon>Insecta</taxon>
        <taxon>Pterygota</taxon>
        <taxon>Neoptera</taxon>
        <taxon>Endopterygota</taxon>
        <taxon>Diptera</taxon>
        <taxon>Nematocera</taxon>
        <taxon>Culicoidea</taxon>
        <taxon>Culicidae</taxon>
        <taxon>Culicinae</taxon>
        <taxon>Culicini</taxon>
        <taxon>Culex</taxon>
        <taxon>Culex</taxon>
    </lineage>
</organism>
<sequence>MQLLEGEAAGQPLAPANKNHVSLTADCNRRTRTTSRWPTTRTGEQERPAGQPRALANKNHVPLATDRNCRTSTTCRWTLTAVAIETTHRHAGEPPKNQDGSPRHSAAAEPNVIRREPGRPTTTRRRTKQAGHDE</sequence>
<feature type="region of interest" description="Disordered" evidence="1">
    <location>
        <begin position="1"/>
        <end position="61"/>
    </location>
</feature>
<dbReference type="AlphaFoldDB" id="A0ABD1D9J0"/>
<evidence type="ECO:0000256" key="1">
    <source>
        <dbReference type="SAM" id="MobiDB-lite"/>
    </source>
</evidence>
<dbReference type="Proteomes" id="UP001562425">
    <property type="component" value="Unassembled WGS sequence"/>
</dbReference>